<comment type="subcellular location">
    <subcellularLocation>
        <location evidence="3 17">Cytoplasm</location>
    </subcellularLocation>
</comment>
<feature type="domain" description="3-dehydroquinate synthase N-terminal" evidence="18">
    <location>
        <begin position="93"/>
        <end position="202"/>
    </location>
</feature>
<dbReference type="Gene3D" id="3.40.50.1970">
    <property type="match status" value="1"/>
</dbReference>
<feature type="binding site" evidence="17">
    <location>
        <position position="271"/>
    </location>
    <ligand>
        <name>Zn(2+)</name>
        <dbReference type="ChEBI" id="CHEBI:29105"/>
    </ligand>
</feature>
<dbReference type="InterPro" id="IPR030963">
    <property type="entry name" value="DHQ_synth_fam"/>
</dbReference>
<name>A0ABY6HSI8_9ARCH</name>
<evidence type="ECO:0000256" key="6">
    <source>
        <dbReference type="ARBA" id="ARBA00013031"/>
    </source>
</evidence>
<dbReference type="PIRSF" id="PIRSF001455">
    <property type="entry name" value="DHQ_synth"/>
    <property type="match status" value="1"/>
</dbReference>
<keyword evidence="12 17" id="KW-0862">Zinc</keyword>
<evidence type="ECO:0000259" key="19">
    <source>
        <dbReference type="Pfam" id="PF24621"/>
    </source>
</evidence>
<dbReference type="EC" id="4.2.3.4" evidence="6 17"/>
<proteinExistence type="inferred from homology"/>
<organism evidence="20 21">
    <name type="scientific">Candidatus Lokiarchaeum ossiferum</name>
    <dbReference type="NCBI Taxonomy" id="2951803"/>
    <lineage>
        <taxon>Archaea</taxon>
        <taxon>Promethearchaeati</taxon>
        <taxon>Promethearchaeota</taxon>
        <taxon>Promethearchaeia</taxon>
        <taxon>Promethearchaeales</taxon>
        <taxon>Promethearchaeaceae</taxon>
        <taxon>Candidatus Lokiarchaeum</taxon>
    </lineage>
</organism>
<evidence type="ECO:0000256" key="2">
    <source>
        <dbReference type="ARBA" id="ARBA00001911"/>
    </source>
</evidence>
<keyword evidence="11 17" id="KW-0547">Nucleotide-binding</keyword>
<evidence type="ECO:0000256" key="14">
    <source>
        <dbReference type="ARBA" id="ARBA00023141"/>
    </source>
</evidence>
<sequence>MCEQIISAILRTLKSILRLGDTTMDNNKTTITCQSSSRPYAIVIQENCFHQIVKQLSPAQKYLIICDSNVKPLWGDKLQLAITKANISCALISFPAGEANKNLQTFSDLHEQIALRLDRQSTIITLGGGVTGDMGGFVASTYMRGISFLQIPTSLLAMVDSSVGGKLGVDTSIGKNAVGVFNNPIKVLIDPSLLLTLPKNYFIDGMAEVIKHAFLSGEEYITFLEDNVAGILAMDLSLLSTLIIQSVQFKVMIVEQDEKESGLRKILNYGHTIGHALEETLGYSSIPHGNAVAIGINAANYLALKCGLLSEAAFLRIQNLLQQYHLPIFLSDLGLTGDADQLFHFLHNDKKNQDDQVVMILLEGLGKPIISTTQTTLQIKEAINYVIKNRSLS</sequence>
<keyword evidence="9 17" id="KW-0028">Amino-acid biosynthesis</keyword>
<comment type="catalytic activity">
    <reaction evidence="1 17">
        <text>7-phospho-2-dehydro-3-deoxy-D-arabino-heptonate = 3-dehydroquinate + phosphate</text>
        <dbReference type="Rhea" id="RHEA:21968"/>
        <dbReference type="ChEBI" id="CHEBI:32364"/>
        <dbReference type="ChEBI" id="CHEBI:43474"/>
        <dbReference type="ChEBI" id="CHEBI:58394"/>
        <dbReference type="EC" id="4.2.3.4"/>
    </reaction>
</comment>
<evidence type="ECO:0000256" key="15">
    <source>
        <dbReference type="ARBA" id="ARBA00023239"/>
    </source>
</evidence>
<comment type="function">
    <text evidence="17">Catalyzes the conversion of 3-deoxy-D-arabino-heptulosonate 7-phosphate (DAHP) to dehydroquinate (DHQ).</text>
</comment>
<evidence type="ECO:0000256" key="3">
    <source>
        <dbReference type="ARBA" id="ARBA00004496"/>
    </source>
</evidence>
<evidence type="ECO:0000256" key="12">
    <source>
        <dbReference type="ARBA" id="ARBA00022833"/>
    </source>
</evidence>
<dbReference type="Proteomes" id="UP001208689">
    <property type="component" value="Chromosome"/>
</dbReference>
<dbReference type="PANTHER" id="PTHR43622">
    <property type="entry name" value="3-DEHYDROQUINATE SYNTHASE"/>
    <property type="match status" value="1"/>
</dbReference>
<feature type="binding site" evidence="17">
    <location>
        <position position="208"/>
    </location>
    <ligand>
        <name>Zn(2+)</name>
        <dbReference type="ChEBI" id="CHEBI:29105"/>
    </ligand>
</feature>
<gene>
    <name evidence="17" type="primary">aroB</name>
    <name evidence="20" type="ORF">NEF87_002107</name>
</gene>
<dbReference type="InterPro" id="IPR030960">
    <property type="entry name" value="DHQS/DOIS_N"/>
</dbReference>
<evidence type="ECO:0000256" key="7">
    <source>
        <dbReference type="ARBA" id="ARBA00017684"/>
    </source>
</evidence>
<dbReference type="NCBIfam" id="TIGR01357">
    <property type="entry name" value="aroB"/>
    <property type="match status" value="1"/>
</dbReference>
<evidence type="ECO:0000256" key="5">
    <source>
        <dbReference type="ARBA" id="ARBA00005412"/>
    </source>
</evidence>
<keyword evidence="21" id="KW-1185">Reference proteome</keyword>
<dbReference type="InterPro" id="IPR056179">
    <property type="entry name" value="DHQS_C"/>
</dbReference>
<dbReference type="Gene3D" id="1.20.1090.10">
    <property type="entry name" value="Dehydroquinate synthase-like - alpha domain"/>
    <property type="match status" value="1"/>
</dbReference>
<evidence type="ECO:0000256" key="11">
    <source>
        <dbReference type="ARBA" id="ARBA00022741"/>
    </source>
</evidence>
<reference evidence="20" key="1">
    <citation type="submission" date="2022-09" db="EMBL/GenBank/DDBJ databases">
        <title>Actin cytoskeleton and complex cell architecture in an #Asgard archaeon.</title>
        <authorList>
            <person name="Ponce Toledo R.I."/>
            <person name="Schleper C."/>
            <person name="Rodrigues Oliveira T."/>
            <person name="Wollweber F."/>
            <person name="Xu J."/>
            <person name="Rittmann S."/>
            <person name="Klingl A."/>
            <person name="Pilhofer M."/>
        </authorList>
    </citation>
    <scope>NUCLEOTIDE SEQUENCE</scope>
    <source>
        <strain evidence="20">B-35</strain>
    </source>
</reference>
<dbReference type="PANTHER" id="PTHR43622:SF7">
    <property type="entry name" value="3-DEHYDROQUINATE SYNTHASE, CHLOROPLASTIC"/>
    <property type="match status" value="1"/>
</dbReference>
<keyword evidence="13 17" id="KW-0520">NAD</keyword>
<evidence type="ECO:0000259" key="18">
    <source>
        <dbReference type="Pfam" id="PF01761"/>
    </source>
</evidence>
<comment type="cofactor">
    <cofactor evidence="2 17">
        <name>NAD(+)</name>
        <dbReference type="ChEBI" id="CHEBI:57540"/>
    </cofactor>
</comment>
<feature type="binding site" evidence="17">
    <location>
        <position position="288"/>
    </location>
    <ligand>
        <name>Zn(2+)</name>
        <dbReference type="ChEBI" id="CHEBI:29105"/>
    </ligand>
</feature>
<evidence type="ECO:0000256" key="9">
    <source>
        <dbReference type="ARBA" id="ARBA00022605"/>
    </source>
</evidence>
<keyword evidence="16 17" id="KW-0170">Cobalt</keyword>
<evidence type="ECO:0000256" key="13">
    <source>
        <dbReference type="ARBA" id="ARBA00023027"/>
    </source>
</evidence>
<comment type="pathway">
    <text evidence="4 17">Metabolic intermediate biosynthesis; chorismate biosynthesis; chorismate from D-erythrose 4-phosphate and phosphoenolpyruvate: step 2/7.</text>
</comment>
<dbReference type="HAMAP" id="MF_00110">
    <property type="entry name" value="DHQ_synthase"/>
    <property type="match status" value="1"/>
</dbReference>
<protein>
    <recommendedName>
        <fullName evidence="7 17">3-dehydroquinate synthase</fullName>
        <shortName evidence="17">DHQS</shortName>
        <ecNumber evidence="6 17">4.2.3.4</ecNumber>
    </recommendedName>
</protein>
<comment type="cofactor">
    <cofactor evidence="17">
        <name>Co(2+)</name>
        <dbReference type="ChEBI" id="CHEBI:48828"/>
    </cofactor>
    <cofactor evidence="17">
        <name>Zn(2+)</name>
        <dbReference type="ChEBI" id="CHEBI:29105"/>
    </cofactor>
    <text evidence="17">Binds 1 divalent metal cation per subunit. Can use either Co(2+) or Zn(2+).</text>
</comment>
<comment type="caution">
    <text evidence="17">Lacks conserved residue(s) required for the propagation of feature annotation.</text>
</comment>
<dbReference type="GO" id="GO:0003856">
    <property type="term" value="F:3-dehydroquinate synthase activity"/>
    <property type="evidence" value="ECO:0007669"/>
    <property type="project" value="UniProtKB-EC"/>
</dbReference>
<keyword evidence="8 17" id="KW-0963">Cytoplasm</keyword>
<evidence type="ECO:0000313" key="21">
    <source>
        <dbReference type="Proteomes" id="UP001208689"/>
    </source>
</evidence>
<feature type="binding site" evidence="17">
    <location>
        <begin position="153"/>
        <end position="154"/>
    </location>
    <ligand>
        <name>NAD(+)</name>
        <dbReference type="ChEBI" id="CHEBI:57540"/>
    </ligand>
</feature>
<feature type="binding site" evidence="17">
    <location>
        <position position="166"/>
    </location>
    <ligand>
        <name>NAD(+)</name>
        <dbReference type="ChEBI" id="CHEBI:57540"/>
    </ligand>
</feature>
<feature type="binding site" evidence="17">
    <location>
        <position position="175"/>
    </location>
    <ligand>
        <name>NAD(+)</name>
        <dbReference type="ChEBI" id="CHEBI:57540"/>
    </ligand>
</feature>
<evidence type="ECO:0000256" key="17">
    <source>
        <dbReference type="HAMAP-Rule" id="MF_00110"/>
    </source>
</evidence>
<evidence type="ECO:0000256" key="4">
    <source>
        <dbReference type="ARBA" id="ARBA00004661"/>
    </source>
</evidence>
<accession>A0ABY6HSI8</accession>
<dbReference type="SUPFAM" id="SSF56796">
    <property type="entry name" value="Dehydroquinate synthase-like"/>
    <property type="match status" value="1"/>
</dbReference>
<evidence type="ECO:0000313" key="20">
    <source>
        <dbReference type="EMBL" id="UYP45822.1"/>
    </source>
</evidence>
<dbReference type="InterPro" id="IPR050071">
    <property type="entry name" value="Dehydroquinate_synthase"/>
</dbReference>
<evidence type="ECO:0000256" key="8">
    <source>
        <dbReference type="ARBA" id="ARBA00022490"/>
    </source>
</evidence>
<dbReference type="Pfam" id="PF24621">
    <property type="entry name" value="DHQS_C"/>
    <property type="match status" value="1"/>
</dbReference>
<dbReference type="CDD" id="cd08195">
    <property type="entry name" value="DHQS"/>
    <property type="match status" value="1"/>
</dbReference>
<dbReference type="InterPro" id="IPR016037">
    <property type="entry name" value="DHQ_synth_AroB"/>
</dbReference>
<evidence type="ECO:0000256" key="10">
    <source>
        <dbReference type="ARBA" id="ARBA00022723"/>
    </source>
</evidence>
<feature type="binding site" evidence="17">
    <location>
        <begin position="129"/>
        <end position="133"/>
    </location>
    <ligand>
        <name>NAD(+)</name>
        <dbReference type="ChEBI" id="CHEBI:57540"/>
    </ligand>
</feature>
<comment type="similarity">
    <text evidence="5 17">Belongs to the sugar phosphate cyclases superfamily. Dehydroquinate synthase family.</text>
</comment>
<evidence type="ECO:0000256" key="16">
    <source>
        <dbReference type="ARBA" id="ARBA00023285"/>
    </source>
</evidence>
<feature type="domain" description="3-dehydroquinate synthase C-terminal" evidence="19">
    <location>
        <begin position="205"/>
        <end position="352"/>
    </location>
</feature>
<keyword evidence="15 17" id="KW-0456">Lyase</keyword>
<evidence type="ECO:0000256" key="1">
    <source>
        <dbReference type="ARBA" id="ARBA00001393"/>
    </source>
</evidence>
<dbReference type="EMBL" id="CP104013">
    <property type="protein sequence ID" value="UYP45822.1"/>
    <property type="molecule type" value="Genomic_DNA"/>
</dbReference>
<keyword evidence="10 17" id="KW-0479">Metal-binding</keyword>
<dbReference type="Pfam" id="PF01761">
    <property type="entry name" value="DHQ_synthase"/>
    <property type="match status" value="1"/>
</dbReference>
<keyword evidence="14 17" id="KW-0057">Aromatic amino acid biosynthesis</keyword>